<dbReference type="Gene3D" id="3.40.50.10320">
    <property type="entry name" value="LmbE-like"/>
    <property type="match status" value="1"/>
</dbReference>
<evidence type="ECO:0000313" key="3">
    <source>
        <dbReference type="EMBL" id="GEB96687.1"/>
    </source>
</evidence>
<accession>A0A1L7CL75</accession>
<reference evidence="2 4" key="1">
    <citation type="submission" date="2014-08" db="EMBL/GenBank/DDBJ databases">
        <title>Complete genome sequence of Corynebacterium flavescens OJ8(T)(=DSM 20296(T)), isolated from cheese.</title>
        <authorList>
            <person name="Ruckert C."/>
            <person name="Albersmeier A."/>
            <person name="Winkler A."/>
            <person name="Kalinowski J."/>
        </authorList>
    </citation>
    <scope>NUCLEOTIDE SEQUENCE [LARGE SCALE GENOMIC DNA]</scope>
    <source>
        <strain evidence="2 4">OJ8</strain>
    </source>
</reference>
<evidence type="ECO:0000313" key="5">
    <source>
        <dbReference type="Proteomes" id="UP000315353"/>
    </source>
</evidence>
<gene>
    <name evidence="3" type="primary">mshB</name>
    <name evidence="3" type="ORF">CFL01nite_01820</name>
    <name evidence="2" type="ORF">CFLV_04770</name>
</gene>
<dbReference type="AlphaFoldDB" id="A0A1L7CL75"/>
<keyword evidence="1" id="KW-0862">Zinc</keyword>
<dbReference type="Proteomes" id="UP000315353">
    <property type="component" value="Unassembled WGS sequence"/>
</dbReference>
<evidence type="ECO:0000256" key="1">
    <source>
        <dbReference type="ARBA" id="ARBA00022833"/>
    </source>
</evidence>
<dbReference type="KEGG" id="cfc:CFLV_04770"/>
<dbReference type="GO" id="GO:0016137">
    <property type="term" value="P:glycoside metabolic process"/>
    <property type="evidence" value="ECO:0007669"/>
    <property type="project" value="UniProtKB-ARBA"/>
</dbReference>
<dbReference type="STRING" id="28028.CFLV_04770"/>
<dbReference type="OrthoDB" id="158614at2"/>
<dbReference type="RefSeq" id="WP_075729554.1">
    <property type="nucleotide sequence ID" value="NZ_BJNB01000001.1"/>
</dbReference>
<dbReference type="Pfam" id="PF02585">
    <property type="entry name" value="PIG-L"/>
    <property type="match status" value="1"/>
</dbReference>
<organism evidence="2 4">
    <name type="scientific">Corynebacterium flavescens</name>
    <dbReference type="NCBI Taxonomy" id="28028"/>
    <lineage>
        <taxon>Bacteria</taxon>
        <taxon>Bacillati</taxon>
        <taxon>Actinomycetota</taxon>
        <taxon>Actinomycetes</taxon>
        <taxon>Mycobacteriales</taxon>
        <taxon>Corynebacteriaceae</taxon>
        <taxon>Corynebacterium</taxon>
    </lineage>
</organism>
<dbReference type="GO" id="GO:0016811">
    <property type="term" value="F:hydrolase activity, acting on carbon-nitrogen (but not peptide) bonds, in linear amides"/>
    <property type="evidence" value="ECO:0007669"/>
    <property type="project" value="TreeGrafter"/>
</dbReference>
<protein>
    <submittedName>
        <fullName evidence="2">1D-myo-inositol 2-acetamido-2-deoxy-alpha-D-glucopyranoside deacetylase</fullName>
    </submittedName>
</protein>
<evidence type="ECO:0000313" key="2">
    <source>
        <dbReference type="EMBL" id="APT86563.1"/>
    </source>
</evidence>
<dbReference type="GeneID" id="82880025"/>
<sequence length="289" mass="30613">MKNRDLNGRRVVAVFAHPDDETLFMGGTLADLAARGADVTVITVTLGELGEIIGEPYQGLIASDQLGGYRAAELAHALGALDVHGLQLGGFGFFHDSGMAGSPDHDNPRALVNRIDEAVALLREQFAILAPDVIFTFGPDGGYGHPDHIAVNQAVHRAAADEQRIWWPVFEATAIDEALEAVEPPLGWSLPDRAYLDNFTNSGADVVYQLPAAAFAAKRAAMSAHATQIWVADGTVTRVNPHAAFAGLRNPGLAPAAYGLSNLLVMPLLDSEHFQLGNGSASHVVVEPC</sequence>
<dbReference type="PANTHER" id="PTHR12993:SF26">
    <property type="entry name" value="1D-MYO-INOSITOL 2-ACETAMIDO-2-DEOXY-ALPHA-D-GLUCOPYRANOSIDE DEACETYLASE"/>
    <property type="match status" value="1"/>
</dbReference>
<reference evidence="3 5" key="2">
    <citation type="submission" date="2019-06" db="EMBL/GenBank/DDBJ databases">
        <title>Whole genome shotgun sequence of Corynebacterium flavescens NBRC 14136.</title>
        <authorList>
            <person name="Hosoyama A."/>
            <person name="Uohara A."/>
            <person name="Ohji S."/>
            <person name="Ichikawa N."/>
        </authorList>
    </citation>
    <scope>NUCLEOTIDE SEQUENCE [LARGE SCALE GENOMIC DNA]</scope>
    <source>
        <strain evidence="3 5">NBRC 14136</strain>
    </source>
</reference>
<name>A0A1L7CL75_CORFL</name>
<dbReference type="EMBL" id="CP009246">
    <property type="protein sequence ID" value="APT86563.1"/>
    <property type="molecule type" value="Genomic_DNA"/>
</dbReference>
<dbReference type="EMBL" id="BJNB01000001">
    <property type="protein sequence ID" value="GEB96687.1"/>
    <property type="molecule type" value="Genomic_DNA"/>
</dbReference>
<dbReference type="InterPro" id="IPR003737">
    <property type="entry name" value="GlcNAc_PI_deacetylase-related"/>
</dbReference>
<keyword evidence="4" id="KW-1185">Reference proteome</keyword>
<evidence type="ECO:0000313" key="4">
    <source>
        <dbReference type="Proteomes" id="UP000185479"/>
    </source>
</evidence>
<dbReference type="InterPro" id="IPR024078">
    <property type="entry name" value="LmbE-like_dom_sf"/>
</dbReference>
<dbReference type="SUPFAM" id="SSF102588">
    <property type="entry name" value="LmbE-like"/>
    <property type="match status" value="1"/>
</dbReference>
<proteinExistence type="predicted"/>
<dbReference type="Proteomes" id="UP000185479">
    <property type="component" value="Chromosome"/>
</dbReference>
<dbReference type="PANTHER" id="PTHR12993">
    <property type="entry name" value="N-ACETYLGLUCOSAMINYL-PHOSPHATIDYLINOSITOL DE-N-ACETYLASE-RELATED"/>
    <property type="match status" value="1"/>
</dbReference>